<dbReference type="EMBL" id="KZ505979">
    <property type="protein sequence ID" value="PKU42587.1"/>
    <property type="molecule type" value="Genomic_DNA"/>
</dbReference>
<sequence length="126" mass="14369">MCSTGKAQPYEQGPLSDLMESLLHDLLGVWKHVLPQVLCFFIFLMVAEEQDDAKESIFARSQAAMPFESPSVFTNKSIYLNIVVVRMQDKDDDLVARRVDLNMAILDYKEHFLEKEKAMDSSSCSM</sequence>
<dbReference type="Proteomes" id="UP000233556">
    <property type="component" value="Unassembled WGS sequence"/>
</dbReference>
<gene>
    <name evidence="1" type="ORF">llap_7110</name>
</gene>
<organism evidence="1 2">
    <name type="scientific">Limosa lapponica baueri</name>
    <dbReference type="NCBI Taxonomy" id="1758121"/>
    <lineage>
        <taxon>Eukaryota</taxon>
        <taxon>Metazoa</taxon>
        <taxon>Chordata</taxon>
        <taxon>Craniata</taxon>
        <taxon>Vertebrata</taxon>
        <taxon>Euteleostomi</taxon>
        <taxon>Archelosauria</taxon>
        <taxon>Archosauria</taxon>
        <taxon>Dinosauria</taxon>
        <taxon>Saurischia</taxon>
        <taxon>Theropoda</taxon>
        <taxon>Coelurosauria</taxon>
        <taxon>Aves</taxon>
        <taxon>Neognathae</taxon>
        <taxon>Neoaves</taxon>
        <taxon>Charadriiformes</taxon>
        <taxon>Scolopacidae</taxon>
        <taxon>Limosa</taxon>
    </lineage>
</organism>
<protein>
    <submittedName>
        <fullName evidence="1">Uncharacterized protein</fullName>
    </submittedName>
</protein>
<accession>A0A2I0U967</accession>
<reference evidence="2" key="1">
    <citation type="submission" date="2017-11" db="EMBL/GenBank/DDBJ databases">
        <authorList>
            <person name="Lima N.C."/>
            <person name="Parody-Merino A.M."/>
            <person name="Battley P.F."/>
            <person name="Fidler A.E."/>
            <person name="Prosdocimi F."/>
        </authorList>
    </citation>
    <scope>NUCLEOTIDE SEQUENCE [LARGE SCALE GENOMIC DNA]</scope>
</reference>
<evidence type="ECO:0000313" key="2">
    <source>
        <dbReference type="Proteomes" id="UP000233556"/>
    </source>
</evidence>
<keyword evidence="2" id="KW-1185">Reference proteome</keyword>
<dbReference type="AlphaFoldDB" id="A0A2I0U967"/>
<reference evidence="2" key="2">
    <citation type="submission" date="2017-12" db="EMBL/GenBank/DDBJ databases">
        <title>Genome sequence of the Bar-tailed Godwit (Limosa lapponica baueri).</title>
        <authorList>
            <person name="Lima N.C.B."/>
            <person name="Parody-Merino A.M."/>
            <person name="Battley P.F."/>
            <person name="Fidler A.E."/>
            <person name="Prosdocimi F."/>
        </authorList>
    </citation>
    <scope>NUCLEOTIDE SEQUENCE [LARGE SCALE GENOMIC DNA]</scope>
</reference>
<proteinExistence type="predicted"/>
<evidence type="ECO:0000313" key="1">
    <source>
        <dbReference type="EMBL" id="PKU42587.1"/>
    </source>
</evidence>
<name>A0A2I0U967_LIMLA</name>